<dbReference type="Proteomes" id="UP000824596">
    <property type="component" value="Unassembled WGS sequence"/>
</dbReference>
<keyword evidence="7" id="KW-1185">Reference proteome</keyword>
<proteinExistence type="inferred from homology"/>
<dbReference type="Gene3D" id="3.90.1590.10">
    <property type="entry name" value="glutathione-dependent formaldehyde- activating enzyme (gfa)"/>
    <property type="match status" value="1"/>
</dbReference>
<accession>A0A9P8SHG2</accession>
<dbReference type="GO" id="GO:0046872">
    <property type="term" value="F:metal ion binding"/>
    <property type="evidence" value="ECO:0007669"/>
    <property type="project" value="UniProtKB-KW"/>
</dbReference>
<evidence type="ECO:0000256" key="1">
    <source>
        <dbReference type="ARBA" id="ARBA00005495"/>
    </source>
</evidence>
<dbReference type="SUPFAM" id="SSF51316">
    <property type="entry name" value="Mss4-like"/>
    <property type="match status" value="1"/>
</dbReference>
<evidence type="ECO:0000259" key="5">
    <source>
        <dbReference type="PROSITE" id="PS51891"/>
    </source>
</evidence>
<dbReference type="InterPro" id="IPR011057">
    <property type="entry name" value="Mss4-like_sf"/>
</dbReference>
<evidence type="ECO:0000256" key="4">
    <source>
        <dbReference type="ARBA" id="ARBA00023239"/>
    </source>
</evidence>
<dbReference type="InterPro" id="IPR006913">
    <property type="entry name" value="CENP-V/GFA"/>
</dbReference>
<gene>
    <name evidence="6" type="ORF">HRG_05316</name>
</gene>
<reference evidence="6" key="1">
    <citation type="submission" date="2021-09" db="EMBL/GenBank/DDBJ databases">
        <title>A high-quality genome of the endoparasitic fungus Hirsutella rhossiliensis with a comparison of Hirsutella genomes reveals transposable elements contributing to genome size variation.</title>
        <authorList>
            <person name="Lin R."/>
            <person name="Jiao Y."/>
            <person name="Sun X."/>
            <person name="Ling J."/>
            <person name="Xie B."/>
            <person name="Cheng X."/>
        </authorList>
    </citation>
    <scope>NUCLEOTIDE SEQUENCE</scope>
    <source>
        <strain evidence="6">HR02</strain>
    </source>
</reference>
<evidence type="ECO:0000313" key="7">
    <source>
        <dbReference type="Proteomes" id="UP000824596"/>
    </source>
</evidence>
<feature type="domain" description="CENP-V/GFA" evidence="5">
    <location>
        <begin position="26"/>
        <end position="159"/>
    </location>
</feature>
<comment type="similarity">
    <text evidence="1">Belongs to the Gfa family.</text>
</comment>
<evidence type="ECO:0000256" key="3">
    <source>
        <dbReference type="ARBA" id="ARBA00022833"/>
    </source>
</evidence>
<dbReference type="AlphaFoldDB" id="A0A9P8SHG2"/>
<evidence type="ECO:0000313" key="6">
    <source>
        <dbReference type="EMBL" id="KAH0962806.1"/>
    </source>
</evidence>
<dbReference type="EMBL" id="JAIZPD010000005">
    <property type="protein sequence ID" value="KAH0962806.1"/>
    <property type="molecule type" value="Genomic_DNA"/>
</dbReference>
<dbReference type="RefSeq" id="XP_044720319.1">
    <property type="nucleotide sequence ID" value="XM_044863787.1"/>
</dbReference>
<keyword evidence="4" id="KW-0456">Lyase</keyword>
<dbReference type="PANTHER" id="PTHR33337">
    <property type="entry name" value="GFA DOMAIN-CONTAINING PROTEIN"/>
    <property type="match status" value="1"/>
</dbReference>
<dbReference type="OrthoDB" id="9970124at2759"/>
<dbReference type="GO" id="GO:0016846">
    <property type="term" value="F:carbon-sulfur lyase activity"/>
    <property type="evidence" value="ECO:0007669"/>
    <property type="project" value="InterPro"/>
</dbReference>
<evidence type="ECO:0000256" key="2">
    <source>
        <dbReference type="ARBA" id="ARBA00022723"/>
    </source>
</evidence>
<dbReference type="PROSITE" id="PS51891">
    <property type="entry name" value="CENP_V_GFA"/>
    <property type="match status" value="1"/>
</dbReference>
<protein>
    <submittedName>
        <fullName evidence="6">Glutathione-dependent formaldehyde-activating enzyme domain-containing protein</fullName>
    </submittedName>
</protein>
<dbReference type="PANTHER" id="PTHR33337:SF40">
    <property type="entry name" value="CENP-V_GFA DOMAIN-CONTAINING PROTEIN-RELATED"/>
    <property type="match status" value="1"/>
</dbReference>
<dbReference type="GeneID" id="68354445"/>
<comment type="caution">
    <text evidence="6">The sequence shown here is derived from an EMBL/GenBank/DDBJ whole genome shotgun (WGS) entry which is preliminary data.</text>
</comment>
<sequence>MACEPQSWHSLPPYQSPDADGFDKKLRGACHCGTIVYWLSRDKPLASKFCHCQDCRTLHGAPFQWAAIFHKSDMAFETGTRGLRFYNSATRRAEHALPCKVTCANCGTLIMDEGRNMVLLFPTLLALSTQEQRQNFQVQCHLFYPQRVVDIPDSLPKWEGLDHQSRLLPQDSGAGRVFS</sequence>
<dbReference type="Pfam" id="PF04828">
    <property type="entry name" value="GFA"/>
    <property type="match status" value="1"/>
</dbReference>
<name>A0A9P8SHG2_9HYPO</name>
<keyword evidence="3" id="KW-0862">Zinc</keyword>
<organism evidence="6 7">
    <name type="scientific">Hirsutella rhossiliensis</name>
    <dbReference type="NCBI Taxonomy" id="111463"/>
    <lineage>
        <taxon>Eukaryota</taxon>
        <taxon>Fungi</taxon>
        <taxon>Dikarya</taxon>
        <taxon>Ascomycota</taxon>
        <taxon>Pezizomycotina</taxon>
        <taxon>Sordariomycetes</taxon>
        <taxon>Hypocreomycetidae</taxon>
        <taxon>Hypocreales</taxon>
        <taxon>Ophiocordycipitaceae</taxon>
        <taxon>Hirsutella</taxon>
    </lineage>
</organism>
<keyword evidence="2" id="KW-0479">Metal-binding</keyword>